<dbReference type="RefSeq" id="WP_089608849.1">
    <property type="nucleotide sequence ID" value="NZ_CP022121.1"/>
</dbReference>
<name>A0ABT1Y5J1_9FIRM</name>
<sequence>MKRFLYLEYKAILVVSIFLVVTFLIFFSIMLLSKQEIGKIIFLLWCLVEIYMIWYLFWEKIVIDEIGVRFITLFKKNELNWNEIKEIGIGHFYPRGSRGSDYIYFSKHDELLGNLIYPKMVGRDFIIMQYRQKAIDEIRRYWDKPL</sequence>
<gene>
    <name evidence="2" type="ORF">NVS47_06595</name>
</gene>
<reference evidence="2 3" key="1">
    <citation type="submission" date="2022-08" db="EMBL/GenBank/DDBJ databases">
        <title>Proteogenomics of the novel Dehalobacterium formicoaceticum strain EZ94 highlights a key role of methyltransferases during anaerobic dichloromethane degradation.</title>
        <authorList>
            <person name="Wasmund K."/>
        </authorList>
    </citation>
    <scope>NUCLEOTIDE SEQUENCE [LARGE SCALE GENOMIC DNA]</scope>
    <source>
        <strain evidence="2 3">EZ94</strain>
    </source>
</reference>
<feature type="transmembrane region" description="Helical" evidence="1">
    <location>
        <begin position="37"/>
        <end position="57"/>
    </location>
</feature>
<accession>A0ABT1Y5J1</accession>
<feature type="transmembrane region" description="Helical" evidence="1">
    <location>
        <begin position="12"/>
        <end position="31"/>
    </location>
</feature>
<dbReference type="EMBL" id="JANPWE010000002">
    <property type="protein sequence ID" value="MCR6545184.1"/>
    <property type="molecule type" value="Genomic_DNA"/>
</dbReference>
<keyword evidence="1" id="KW-0812">Transmembrane</keyword>
<evidence type="ECO:0008006" key="4">
    <source>
        <dbReference type="Google" id="ProtNLM"/>
    </source>
</evidence>
<organism evidence="2 3">
    <name type="scientific">Dehalobacterium formicoaceticum</name>
    <dbReference type="NCBI Taxonomy" id="51515"/>
    <lineage>
        <taxon>Bacteria</taxon>
        <taxon>Bacillati</taxon>
        <taxon>Bacillota</taxon>
        <taxon>Clostridia</taxon>
        <taxon>Eubacteriales</taxon>
        <taxon>Peptococcaceae</taxon>
        <taxon>Dehalobacterium</taxon>
    </lineage>
</organism>
<dbReference type="Proteomes" id="UP001524944">
    <property type="component" value="Unassembled WGS sequence"/>
</dbReference>
<evidence type="ECO:0000313" key="3">
    <source>
        <dbReference type="Proteomes" id="UP001524944"/>
    </source>
</evidence>
<keyword evidence="3" id="KW-1185">Reference proteome</keyword>
<proteinExistence type="predicted"/>
<evidence type="ECO:0000256" key="1">
    <source>
        <dbReference type="SAM" id="Phobius"/>
    </source>
</evidence>
<comment type="caution">
    <text evidence="2">The sequence shown here is derived from an EMBL/GenBank/DDBJ whole genome shotgun (WGS) entry which is preliminary data.</text>
</comment>
<protein>
    <recommendedName>
        <fullName evidence="4">PH domain-containing protein</fullName>
    </recommendedName>
</protein>
<keyword evidence="1" id="KW-0472">Membrane</keyword>
<evidence type="ECO:0000313" key="2">
    <source>
        <dbReference type="EMBL" id="MCR6545184.1"/>
    </source>
</evidence>
<keyword evidence="1" id="KW-1133">Transmembrane helix</keyword>